<evidence type="ECO:0000256" key="7">
    <source>
        <dbReference type="RuleBase" id="RU003682"/>
    </source>
</evidence>
<keyword evidence="3" id="KW-0223">Dioxygenase</keyword>
<reference evidence="9 10" key="1">
    <citation type="submission" date="2024-01" db="EMBL/GenBank/DDBJ databases">
        <title>The genomes of 5 underutilized Papilionoideae crops provide insights into root nodulation and disease resistanc.</title>
        <authorList>
            <person name="Jiang F."/>
        </authorList>
    </citation>
    <scope>NUCLEOTIDE SEQUENCE [LARGE SCALE GENOMIC DNA]</scope>
    <source>
        <strain evidence="9">LVBAO_FW01</strain>
        <tissue evidence="9">Leaves</tissue>
    </source>
</reference>
<organism evidence="9 10">
    <name type="scientific">Canavalia gladiata</name>
    <name type="common">Sword bean</name>
    <name type="synonym">Dolichos gladiatus</name>
    <dbReference type="NCBI Taxonomy" id="3824"/>
    <lineage>
        <taxon>Eukaryota</taxon>
        <taxon>Viridiplantae</taxon>
        <taxon>Streptophyta</taxon>
        <taxon>Embryophyta</taxon>
        <taxon>Tracheophyta</taxon>
        <taxon>Spermatophyta</taxon>
        <taxon>Magnoliopsida</taxon>
        <taxon>eudicotyledons</taxon>
        <taxon>Gunneridae</taxon>
        <taxon>Pentapetalae</taxon>
        <taxon>rosids</taxon>
        <taxon>fabids</taxon>
        <taxon>Fabales</taxon>
        <taxon>Fabaceae</taxon>
        <taxon>Papilionoideae</taxon>
        <taxon>50 kb inversion clade</taxon>
        <taxon>NPAAA clade</taxon>
        <taxon>indigoferoid/millettioid clade</taxon>
        <taxon>Phaseoleae</taxon>
        <taxon>Canavalia</taxon>
    </lineage>
</organism>
<evidence type="ECO:0000259" key="8">
    <source>
        <dbReference type="PROSITE" id="PS51471"/>
    </source>
</evidence>
<dbReference type="InterPro" id="IPR044861">
    <property type="entry name" value="IPNS-like_FE2OG_OXY"/>
</dbReference>
<proteinExistence type="inferred from homology"/>
<dbReference type="Proteomes" id="UP001367508">
    <property type="component" value="Unassembled WGS sequence"/>
</dbReference>
<sequence>MGSERECEVDVVDFSNENMKAGTETWLSACEVVRSGLEENGYFVARYDKIGKELCDSVVFGMEELFGLPVETKSRKTSHIPFHSYLGQVSFLPLYESLGIDNPLTLQGCQKFTNIMWPQGNHRFCESVNEYAKVLGEIQQRAMRMVFESYGVSMQQCDSFIESTNYLLRCLKYRTPQMDENDLGMHSHTDLTITSILHQLNNLNGLEIKLKNGEWIGVDASSSFFVVMAGDALKVWSNGRIRPCEHRVIMNAKKTRYSMGLFSFSSEMMRIPEELVNEQHPLLYKPIFDHYEYIRFYDKVKIKEADSRIQAYCGI</sequence>
<dbReference type="InterPro" id="IPR005123">
    <property type="entry name" value="Oxoglu/Fe-dep_dioxygenase_dom"/>
</dbReference>
<comment type="similarity">
    <text evidence="1 7">Belongs to the iron/ascorbate-dependent oxidoreductase family.</text>
</comment>
<evidence type="ECO:0000256" key="2">
    <source>
        <dbReference type="ARBA" id="ARBA00022723"/>
    </source>
</evidence>
<evidence type="ECO:0000313" key="10">
    <source>
        <dbReference type="Proteomes" id="UP001367508"/>
    </source>
</evidence>
<dbReference type="SUPFAM" id="SSF51197">
    <property type="entry name" value="Clavaminate synthase-like"/>
    <property type="match status" value="1"/>
</dbReference>
<gene>
    <name evidence="9" type="ORF">VNO77_17039</name>
</gene>
<dbReference type="AlphaFoldDB" id="A0AAN9QIE6"/>
<dbReference type="PROSITE" id="PS51471">
    <property type="entry name" value="FE2OG_OXY"/>
    <property type="match status" value="1"/>
</dbReference>
<name>A0AAN9QIE6_CANGL</name>
<dbReference type="Gene3D" id="2.60.120.330">
    <property type="entry name" value="B-lactam Antibiotic, Isopenicillin N Synthase, Chain"/>
    <property type="match status" value="1"/>
</dbReference>
<evidence type="ECO:0000256" key="5">
    <source>
        <dbReference type="ARBA" id="ARBA00023004"/>
    </source>
</evidence>
<comment type="function">
    <text evidence="6">Probable 2-oxoglutarate-dependent dioxygenase that may be involved in glucosinolates biosynthesis. May play a role in the production of aliphatic glucosinolates.</text>
</comment>
<comment type="caution">
    <text evidence="9">The sequence shown here is derived from an EMBL/GenBank/DDBJ whole genome shotgun (WGS) entry which is preliminary data.</text>
</comment>
<evidence type="ECO:0000313" key="9">
    <source>
        <dbReference type="EMBL" id="KAK7336497.1"/>
    </source>
</evidence>
<dbReference type="InterPro" id="IPR027443">
    <property type="entry name" value="IPNS-like_sf"/>
</dbReference>
<dbReference type="PANTHER" id="PTHR47990">
    <property type="entry name" value="2-OXOGLUTARATE (2OG) AND FE(II)-DEPENDENT OXYGENASE SUPERFAMILY PROTEIN-RELATED"/>
    <property type="match status" value="1"/>
</dbReference>
<dbReference type="InterPro" id="IPR050231">
    <property type="entry name" value="Iron_ascorbate_oxido_reductase"/>
</dbReference>
<dbReference type="Pfam" id="PF03171">
    <property type="entry name" value="2OG-FeII_Oxy"/>
    <property type="match status" value="1"/>
</dbReference>
<dbReference type="GO" id="GO:0046872">
    <property type="term" value="F:metal ion binding"/>
    <property type="evidence" value="ECO:0007669"/>
    <property type="project" value="UniProtKB-KW"/>
</dbReference>
<dbReference type="FunFam" id="2.60.120.330:FF:000022">
    <property type="entry name" value="Probable 2-oxoglutarate-dependent dioxygenase AOP1.2"/>
    <property type="match status" value="1"/>
</dbReference>
<evidence type="ECO:0000256" key="3">
    <source>
        <dbReference type="ARBA" id="ARBA00022964"/>
    </source>
</evidence>
<keyword evidence="10" id="KW-1185">Reference proteome</keyword>
<evidence type="ECO:0000256" key="6">
    <source>
        <dbReference type="ARBA" id="ARBA00057022"/>
    </source>
</evidence>
<dbReference type="GO" id="GO:0051213">
    <property type="term" value="F:dioxygenase activity"/>
    <property type="evidence" value="ECO:0007669"/>
    <property type="project" value="UniProtKB-KW"/>
</dbReference>
<evidence type="ECO:0000256" key="1">
    <source>
        <dbReference type="ARBA" id="ARBA00008056"/>
    </source>
</evidence>
<protein>
    <recommendedName>
        <fullName evidence="8">Fe2OG dioxygenase domain-containing protein</fullName>
    </recommendedName>
</protein>
<evidence type="ECO:0000256" key="4">
    <source>
        <dbReference type="ARBA" id="ARBA00023002"/>
    </source>
</evidence>
<keyword evidence="2 7" id="KW-0479">Metal-binding</keyword>
<dbReference type="EMBL" id="JAYMYQ010000004">
    <property type="protein sequence ID" value="KAK7336497.1"/>
    <property type="molecule type" value="Genomic_DNA"/>
</dbReference>
<accession>A0AAN9QIE6</accession>
<keyword evidence="5 7" id="KW-0408">Iron</keyword>
<keyword evidence="4 7" id="KW-0560">Oxidoreductase</keyword>
<feature type="domain" description="Fe2OG dioxygenase" evidence="8">
    <location>
        <begin position="163"/>
        <end position="265"/>
    </location>
</feature>